<dbReference type="OrthoDB" id="8857610at2"/>
<gene>
    <name evidence="1" type="ORF">ETD86_29965</name>
</gene>
<dbReference type="RefSeq" id="WP_138669686.1">
    <property type="nucleotide sequence ID" value="NZ_VCKY01000117.1"/>
</dbReference>
<name>A0A5S4F9Z1_9ACTN</name>
<dbReference type="AlphaFoldDB" id="A0A5S4F9Z1"/>
<comment type="caution">
    <text evidence="1">The sequence shown here is derived from an EMBL/GenBank/DDBJ whole genome shotgun (WGS) entry which is preliminary data.</text>
</comment>
<proteinExistence type="predicted"/>
<keyword evidence="2" id="KW-1185">Reference proteome</keyword>
<evidence type="ECO:0000313" key="1">
    <source>
        <dbReference type="EMBL" id="TMR13794.1"/>
    </source>
</evidence>
<evidence type="ECO:0000313" key="2">
    <source>
        <dbReference type="Proteomes" id="UP000309128"/>
    </source>
</evidence>
<dbReference type="EMBL" id="VCKY01000117">
    <property type="protein sequence ID" value="TMR13794.1"/>
    <property type="molecule type" value="Genomic_DNA"/>
</dbReference>
<reference evidence="1 2" key="1">
    <citation type="submission" date="2019-05" db="EMBL/GenBank/DDBJ databases">
        <title>Draft genome sequence of Nonomuraea turkmeniaca DSM 43926.</title>
        <authorList>
            <person name="Saricaoglu S."/>
            <person name="Isik K."/>
        </authorList>
    </citation>
    <scope>NUCLEOTIDE SEQUENCE [LARGE SCALE GENOMIC DNA]</scope>
    <source>
        <strain evidence="1 2">DSM 43926</strain>
    </source>
</reference>
<organism evidence="1 2">
    <name type="scientific">Nonomuraea turkmeniaca</name>
    <dbReference type="NCBI Taxonomy" id="103838"/>
    <lineage>
        <taxon>Bacteria</taxon>
        <taxon>Bacillati</taxon>
        <taxon>Actinomycetota</taxon>
        <taxon>Actinomycetes</taxon>
        <taxon>Streptosporangiales</taxon>
        <taxon>Streptosporangiaceae</taxon>
        <taxon>Nonomuraea</taxon>
    </lineage>
</organism>
<accession>A0A5S4F9Z1</accession>
<dbReference type="Proteomes" id="UP000309128">
    <property type="component" value="Unassembled WGS sequence"/>
</dbReference>
<sequence length="288" mass="31302">MNRLDRWKGGNAEYVRIYYGVPAYRGDRVVVDGRPGRIVGFDAGLRVRFDDQPRHVEPCHPTWRVVYVDGDRRDLVPKVTLLEGGNGPLLLVRGHAPVELRHAAVTYAAEEDLVVIEGVADIEPGWVRAVPWCPGACGCGRSSVHYVPARPKSRGAFEAAFIEARYAEEEEIAQHSQVADGARCQVQVRIDPAHSAAAARCTFGAWWRVTLTCAHGCDRGPVLVCQLHRAAAASGDTEPMCEPCARAGRPTVPVTLTGVEPLAGAVEERRASMSRHPAVYGGLRLVTA</sequence>
<protein>
    <submittedName>
        <fullName evidence="1">Uncharacterized protein</fullName>
    </submittedName>
</protein>